<evidence type="ECO:0000313" key="2">
    <source>
        <dbReference type="EMBL" id="UGO51471.1"/>
    </source>
</evidence>
<sequence>MMDKDLGLGAALALFCSFGGVLGYISRSIYAGERITTGRCIVAGLSAGYVCVLTLLLTSLLGWDMRLGAFISGVLAWMGAEYAMSIYTKVVKARLGQ</sequence>
<evidence type="ECO:0000256" key="1">
    <source>
        <dbReference type="SAM" id="Phobius"/>
    </source>
</evidence>
<feature type="transmembrane region" description="Helical" evidence="1">
    <location>
        <begin position="6"/>
        <end position="25"/>
    </location>
</feature>
<gene>
    <name evidence="2" type="ORF">TLACUACHE_57</name>
</gene>
<name>A0AAE8YVT8_9CAUD</name>
<keyword evidence="3" id="KW-1185">Reference proteome</keyword>
<keyword evidence="1" id="KW-0812">Transmembrane</keyword>
<keyword evidence="1" id="KW-1133">Transmembrane helix</keyword>
<proteinExistence type="predicted"/>
<evidence type="ECO:0008006" key="4">
    <source>
        <dbReference type="Google" id="ProtNLM"/>
    </source>
</evidence>
<dbReference type="Proteomes" id="UP000827875">
    <property type="component" value="Segment"/>
</dbReference>
<reference evidence="2" key="1">
    <citation type="submission" date="2021-10" db="EMBL/GenBank/DDBJ databases">
        <authorList>
            <person name="Todd Z."/>
            <person name="Wilkey A."/>
            <person name="Mckay W."/>
            <person name="Sharma R."/>
            <person name="Grose J.H."/>
        </authorList>
    </citation>
    <scope>NUCLEOTIDE SEQUENCE</scope>
</reference>
<accession>A0AAE8YVT8</accession>
<evidence type="ECO:0000313" key="3">
    <source>
        <dbReference type="Proteomes" id="UP000827875"/>
    </source>
</evidence>
<organism evidence="2 3">
    <name type="scientific">Serratia phage vB_SmaS_Tlacuache</name>
    <dbReference type="NCBI Taxonomy" id="2894809"/>
    <lineage>
        <taxon>Viruses</taxon>
        <taxon>Duplodnaviria</taxon>
        <taxon>Heunggongvirae</taxon>
        <taxon>Uroviricota</taxon>
        <taxon>Caudoviricetes</taxon>
        <taxon>Serbinvirus</taxon>
        <taxon>Serbinvirus tlacuache</taxon>
    </lineage>
</organism>
<keyword evidence="1" id="KW-0472">Membrane</keyword>
<protein>
    <recommendedName>
        <fullName evidence="4">Holin</fullName>
    </recommendedName>
</protein>
<dbReference type="EMBL" id="OK499995">
    <property type="protein sequence ID" value="UGO51471.1"/>
    <property type="molecule type" value="Genomic_DNA"/>
</dbReference>
<feature type="transmembrane region" description="Helical" evidence="1">
    <location>
        <begin position="37"/>
        <end position="61"/>
    </location>
</feature>
<feature type="transmembrane region" description="Helical" evidence="1">
    <location>
        <begin position="67"/>
        <end position="87"/>
    </location>
</feature>